<dbReference type="AlphaFoldDB" id="A0AA39WJ44"/>
<dbReference type="PANTHER" id="PTHR44229">
    <property type="entry name" value="15-HYDROXYPROSTAGLANDIN DEHYDROGENASE [NAD(+)]"/>
    <property type="match status" value="1"/>
</dbReference>
<dbReference type="Proteomes" id="UP001175000">
    <property type="component" value="Unassembled WGS sequence"/>
</dbReference>
<reference evidence="4" key="1">
    <citation type="submission" date="2023-06" db="EMBL/GenBank/DDBJ databases">
        <title>Genome-scale phylogeny and comparative genomics of the fungal order Sordariales.</title>
        <authorList>
            <consortium name="Lawrence Berkeley National Laboratory"/>
            <person name="Hensen N."/>
            <person name="Bonometti L."/>
            <person name="Westerberg I."/>
            <person name="Brannstrom I.O."/>
            <person name="Guillou S."/>
            <person name="Cros-Aarteil S."/>
            <person name="Calhoun S."/>
            <person name="Haridas S."/>
            <person name="Kuo A."/>
            <person name="Mondo S."/>
            <person name="Pangilinan J."/>
            <person name="Riley R."/>
            <person name="Labutti K."/>
            <person name="Andreopoulos B."/>
            <person name="Lipzen A."/>
            <person name="Chen C."/>
            <person name="Yanf M."/>
            <person name="Daum C."/>
            <person name="Ng V."/>
            <person name="Clum A."/>
            <person name="Steindorff A."/>
            <person name="Ohm R."/>
            <person name="Martin F."/>
            <person name="Silar P."/>
            <person name="Natvig D."/>
            <person name="Lalanne C."/>
            <person name="Gautier V."/>
            <person name="Ament-Velasquez S.L."/>
            <person name="Kruys A."/>
            <person name="Hutchinson M.I."/>
            <person name="Powell A.J."/>
            <person name="Barry K."/>
            <person name="Miller A.N."/>
            <person name="Grigoriev I.V."/>
            <person name="Debuchy R."/>
            <person name="Gladieux P."/>
            <person name="Thoren M.H."/>
            <person name="Johannesson H."/>
        </authorList>
    </citation>
    <scope>NUCLEOTIDE SEQUENCE</scope>
    <source>
        <strain evidence="4">CBS 606.72</strain>
    </source>
</reference>
<dbReference type="PROSITE" id="PS00061">
    <property type="entry name" value="ADH_SHORT"/>
    <property type="match status" value="1"/>
</dbReference>
<evidence type="ECO:0000313" key="5">
    <source>
        <dbReference type="Proteomes" id="UP001175000"/>
    </source>
</evidence>
<keyword evidence="3" id="KW-0560">Oxidoreductase</keyword>
<evidence type="ECO:0000256" key="3">
    <source>
        <dbReference type="ARBA" id="ARBA00023002"/>
    </source>
</evidence>
<sequence length="231" mass="23801">MATKKVAIVTGAASGIGLALATSLVQKNWLVALLDINTTGGTVLATKLGPSALFIETDVASYASQQSAFTQAFAHFGRIDAVCANAGIVDRWSLYDLRDTKARTVQDVPPAPDLTATNVDLKGVIYGIRLAVHFMRFNPPLADGSTPGKKIVVTSSIAGAVPHPALPEYSAAKSGVIGLVRAIAPVLKAREGIAVNALCPGLAATAVLPEFVVDAVGGELLTPVAEVVKAY</sequence>
<gene>
    <name evidence="4" type="ORF">B0T14DRAFT_497626</name>
</gene>
<dbReference type="PANTHER" id="PTHR44229:SF4">
    <property type="entry name" value="15-HYDROXYPROSTAGLANDIN DEHYDROGENASE [NAD(+)]"/>
    <property type="match status" value="1"/>
</dbReference>
<organism evidence="4 5">
    <name type="scientific">Immersiella caudata</name>
    <dbReference type="NCBI Taxonomy" id="314043"/>
    <lineage>
        <taxon>Eukaryota</taxon>
        <taxon>Fungi</taxon>
        <taxon>Dikarya</taxon>
        <taxon>Ascomycota</taxon>
        <taxon>Pezizomycotina</taxon>
        <taxon>Sordariomycetes</taxon>
        <taxon>Sordariomycetidae</taxon>
        <taxon>Sordariales</taxon>
        <taxon>Lasiosphaeriaceae</taxon>
        <taxon>Immersiella</taxon>
    </lineage>
</organism>
<protein>
    <submittedName>
        <fullName evidence="4">Uncharacterized protein</fullName>
    </submittedName>
</protein>
<dbReference type="GO" id="GO:0016491">
    <property type="term" value="F:oxidoreductase activity"/>
    <property type="evidence" value="ECO:0007669"/>
    <property type="project" value="UniProtKB-KW"/>
</dbReference>
<keyword evidence="2" id="KW-0521">NADP</keyword>
<evidence type="ECO:0000256" key="2">
    <source>
        <dbReference type="ARBA" id="ARBA00022857"/>
    </source>
</evidence>
<dbReference type="InterPro" id="IPR020904">
    <property type="entry name" value="Sc_DH/Rdtase_CS"/>
</dbReference>
<dbReference type="EMBL" id="JAULSU010000005">
    <property type="protein sequence ID" value="KAK0616361.1"/>
    <property type="molecule type" value="Genomic_DNA"/>
</dbReference>
<proteinExistence type="inferred from homology"/>
<dbReference type="Pfam" id="PF00106">
    <property type="entry name" value="adh_short"/>
    <property type="match status" value="1"/>
</dbReference>
<evidence type="ECO:0000256" key="1">
    <source>
        <dbReference type="ARBA" id="ARBA00006484"/>
    </source>
</evidence>
<dbReference type="InterPro" id="IPR002347">
    <property type="entry name" value="SDR_fam"/>
</dbReference>
<keyword evidence="5" id="KW-1185">Reference proteome</keyword>
<dbReference type="GO" id="GO:0005737">
    <property type="term" value="C:cytoplasm"/>
    <property type="evidence" value="ECO:0007669"/>
    <property type="project" value="TreeGrafter"/>
</dbReference>
<comment type="similarity">
    <text evidence="1">Belongs to the short-chain dehydrogenases/reductases (SDR) family.</text>
</comment>
<name>A0AA39WJ44_9PEZI</name>
<accession>A0AA39WJ44</accession>
<comment type="caution">
    <text evidence="4">The sequence shown here is derived from an EMBL/GenBank/DDBJ whole genome shotgun (WGS) entry which is preliminary data.</text>
</comment>
<dbReference type="PRINTS" id="PR00081">
    <property type="entry name" value="GDHRDH"/>
</dbReference>
<dbReference type="SUPFAM" id="SSF51735">
    <property type="entry name" value="NAD(P)-binding Rossmann-fold domains"/>
    <property type="match status" value="1"/>
</dbReference>
<dbReference type="Gene3D" id="3.40.50.720">
    <property type="entry name" value="NAD(P)-binding Rossmann-like Domain"/>
    <property type="match status" value="1"/>
</dbReference>
<evidence type="ECO:0000313" key="4">
    <source>
        <dbReference type="EMBL" id="KAK0616361.1"/>
    </source>
</evidence>
<dbReference type="InterPro" id="IPR036291">
    <property type="entry name" value="NAD(P)-bd_dom_sf"/>
</dbReference>